<proteinExistence type="predicted"/>
<keyword evidence="1" id="KW-0472">Membrane</keyword>
<dbReference type="Pfam" id="PF11271">
    <property type="entry name" value="PorA"/>
    <property type="match status" value="1"/>
</dbReference>
<name>A0A0K1RCJ8_9CORY</name>
<sequence>MMHKSRSLPALFMVLGIALLVGGLVAPKFLVWDARLPLKLSSATWTLSDPDGMRGGEPAPVTRQLHMEIREPSDENTMSVRVGDTLRAGDAPSDFENLVTASTWSYQMGRLTGEALGPADVQLVMAMPEVSVPIEGAWLKFPANVEQRDYEVFDPTLRGAVPAQFVGEEEIEGRTVYTFRQVIEPTNLAQRFADDRNLGFAEDQRTYLFHAAERELLVDQASGLVVGLREAVDDYYADAEGNGLENVVKYDAKTDPEQVSALLKELARLSAPTWGTLASRVAIGAGGILTLAGLVWILAQRRSGGRVSAGGASLYKSGDVV</sequence>
<reference evidence="2 3" key="1">
    <citation type="submission" date="2015-08" db="EMBL/GenBank/DDBJ databases">
        <authorList>
            <person name="Babu N.S."/>
            <person name="Beckwith C.J."/>
            <person name="Beseler K.G."/>
            <person name="Brison A."/>
            <person name="Carone J.V."/>
            <person name="Caskin T.P."/>
            <person name="Diamond M."/>
            <person name="Durham M.E."/>
            <person name="Foxe J.M."/>
            <person name="Go M."/>
            <person name="Henderson B.A."/>
            <person name="Jones I.B."/>
            <person name="McGettigan J.A."/>
            <person name="Micheletti S.J."/>
            <person name="Nasrallah M.E."/>
            <person name="Ortiz D."/>
            <person name="Piller C.R."/>
            <person name="Privatt S.R."/>
            <person name="Schneider S.L."/>
            <person name="Sharp S."/>
            <person name="Smith T.C."/>
            <person name="Stanton J.D."/>
            <person name="Ullery H.E."/>
            <person name="Wilson R.J."/>
            <person name="Serrano M.G."/>
            <person name="Buck G."/>
            <person name="Lee V."/>
            <person name="Wang Y."/>
            <person name="Carvalho R."/>
            <person name="Voegtly L."/>
            <person name="Shi R."/>
            <person name="Duckworth R."/>
            <person name="Johnson A."/>
            <person name="Loviza R."/>
            <person name="Walstead R."/>
            <person name="Shah Z."/>
            <person name="Kiflezghi M."/>
            <person name="Wade K."/>
            <person name="Ball S.L."/>
            <person name="Bradley K.W."/>
            <person name="Asai D.J."/>
            <person name="Bowman C.A."/>
            <person name="Russell D.A."/>
            <person name="Pope W.H."/>
            <person name="Jacobs-Sera D."/>
            <person name="Hendrix R.W."/>
            <person name="Hatfull G.F."/>
        </authorList>
    </citation>
    <scope>NUCLEOTIDE SEQUENCE [LARGE SCALE GENOMIC DNA]</scope>
    <source>
        <strain evidence="2 3">PUDD_83A45</strain>
    </source>
</reference>
<dbReference type="PATRIC" id="fig|156976.3.peg.1651"/>
<evidence type="ECO:0000256" key="1">
    <source>
        <dbReference type="SAM" id="Phobius"/>
    </source>
</evidence>
<organism evidence="2 3">
    <name type="scientific">Corynebacterium riegelii</name>
    <dbReference type="NCBI Taxonomy" id="156976"/>
    <lineage>
        <taxon>Bacteria</taxon>
        <taxon>Bacillati</taxon>
        <taxon>Actinomycetota</taxon>
        <taxon>Actinomycetes</taxon>
        <taxon>Mycobacteriales</taxon>
        <taxon>Corynebacteriaceae</taxon>
        <taxon>Corynebacterium</taxon>
    </lineage>
</organism>
<dbReference type="AlphaFoldDB" id="A0A0K1RCJ8"/>
<evidence type="ECO:0000313" key="2">
    <source>
        <dbReference type="EMBL" id="AKV59150.1"/>
    </source>
</evidence>
<keyword evidence="1" id="KW-0812">Transmembrane</keyword>
<keyword evidence="1" id="KW-1133">Transmembrane helix</keyword>
<dbReference type="InterPro" id="IPR021424">
    <property type="entry name" value="PorA"/>
</dbReference>
<dbReference type="Proteomes" id="UP000060016">
    <property type="component" value="Chromosome"/>
</dbReference>
<feature type="transmembrane region" description="Helical" evidence="1">
    <location>
        <begin position="277"/>
        <end position="299"/>
    </location>
</feature>
<gene>
    <name evidence="2" type="ORF">AK829_08245</name>
</gene>
<protein>
    <recommendedName>
        <fullName evidence="4">DUF3068 domain-containing protein</fullName>
    </recommendedName>
</protein>
<dbReference type="KEGG" id="crie:AK829_08245"/>
<evidence type="ECO:0000313" key="3">
    <source>
        <dbReference type="Proteomes" id="UP000060016"/>
    </source>
</evidence>
<dbReference type="STRING" id="156976.AK829_08245"/>
<keyword evidence="3" id="KW-1185">Reference proteome</keyword>
<accession>A0A0K1RCJ8</accession>
<dbReference type="EMBL" id="CP012342">
    <property type="protein sequence ID" value="AKV59150.1"/>
    <property type="molecule type" value="Genomic_DNA"/>
</dbReference>
<evidence type="ECO:0008006" key="4">
    <source>
        <dbReference type="Google" id="ProtNLM"/>
    </source>
</evidence>